<keyword evidence="2" id="KW-1185">Reference proteome</keyword>
<dbReference type="Proteomes" id="UP000254794">
    <property type="component" value="Unassembled WGS sequence"/>
</dbReference>
<name>A0A378JLP1_9GAMM</name>
<organism evidence="1 2">
    <name type="scientific">Legionella busanensis</name>
    <dbReference type="NCBI Taxonomy" id="190655"/>
    <lineage>
        <taxon>Bacteria</taxon>
        <taxon>Pseudomonadati</taxon>
        <taxon>Pseudomonadota</taxon>
        <taxon>Gammaproteobacteria</taxon>
        <taxon>Legionellales</taxon>
        <taxon>Legionellaceae</taxon>
        <taxon>Legionella</taxon>
    </lineage>
</organism>
<sequence length="115" mass="12975">MPVKPTAKKDDIQVINQIFTATFIPVHGSSNGTAKENIEKILSLATNGDIVGGDFNINFLDQANVEVFIKYLDEQQWRIAISENVVKDLQPWFKMRSVNSLYSQQLLKIGCQIFS</sequence>
<evidence type="ECO:0000313" key="1">
    <source>
        <dbReference type="EMBL" id="STX51129.1"/>
    </source>
</evidence>
<accession>A0A378JLP1</accession>
<reference evidence="1 2" key="1">
    <citation type="submission" date="2018-06" db="EMBL/GenBank/DDBJ databases">
        <authorList>
            <consortium name="Pathogen Informatics"/>
            <person name="Doyle S."/>
        </authorList>
    </citation>
    <scope>NUCLEOTIDE SEQUENCE [LARGE SCALE GENOMIC DNA]</scope>
    <source>
        <strain evidence="1 2">NCTC13316</strain>
    </source>
</reference>
<evidence type="ECO:0000313" key="2">
    <source>
        <dbReference type="Proteomes" id="UP000254794"/>
    </source>
</evidence>
<dbReference type="EMBL" id="UGOD01000001">
    <property type="protein sequence ID" value="STX51129.1"/>
    <property type="molecule type" value="Genomic_DNA"/>
</dbReference>
<protein>
    <submittedName>
        <fullName evidence="1">Uncharacterized protein</fullName>
    </submittedName>
</protein>
<proteinExistence type="predicted"/>
<dbReference type="AlphaFoldDB" id="A0A378JLP1"/>
<dbReference type="RefSeq" id="WP_115330783.1">
    <property type="nucleotide sequence ID" value="NZ_CAAAHP010000001.1"/>
</dbReference>
<gene>
    <name evidence="1" type="ORF">NCTC13316_01221</name>
</gene>